<accession>A0AAV3YST6</accession>
<organism evidence="2 3">
    <name type="scientific">Plakobranchus ocellatus</name>
    <dbReference type="NCBI Taxonomy" id="259542"/>
    <lineage>
        <taxon>Eukaryota</taxon>
        <taxon>Metazoa</taxon>
        <taxon>Spiralia</taxon>
        <taxon>Lophotrochozoa</taxon>
        <taxon>Mollusca</taxon>
        <taxon>Gastropoda</taxon>
        <taxon>Heterobranchia</taxon>
        <taxon>Euthyneura</taxon>
        <taxon>Panpulmonata</taxon>
        <taxon>Sacoglossa</taxon>
        <taxon>Placobranchoidea</taxon>
        <taxon>Plakobranchidae</taxon>
        <taxon>Plakobranchus</taxon>
    </lineage>
</organism>
<proteinExistence type="predicted"/>
<dbReference type="AlphaFoldDB" id="A0AAV3YST6"/>
<reference evidence="2 3" key="1">
    <citation type="journal article" date="2021" name="Elife">
        <title>Chloroplast acquisition without the gene transfer in kleptoplastic sea slugs, Plakobranchus ocellatus.</title>
        <authorList>
            <person name="Maeda T."/>
            <person name="Takahashi S."/>
            <person name="Yoshida T."/>
            <person name="Shimamura S."/>
            <person name="Takaki Y."/>
            <person name="Nagai Y."/>
            <person name="Toyoda A."/>
            <person name="Suzuki Y."/>
            <person name="Arimoto A."/>
            <person name="Ishii H."/>
            <person name="Satoh N."/>
            <person name="Nishiyama T."/>
            <person name="Hasebe M."/>
            <person name="Maruyama T."/>
            <person name="Minagawa J."/>
            <person name="Obokata J."/>
            <person name="Shigenobu S."/>
        </authorList>
    </citation>
    <scope>NUCLEOTIDE SEQUENCE [LARGE SCALE GENOMIC DNA]</scope>
</reference>
<feature type="compositionally biased region" description="Polar residues" evidence="1">
    <location>
        <begin position="55"/>
        <end position="88"/>
    </location>
</feature>
<dbReference type="EMBL" id="BLXT01001415">
    <property type="protein sequence ID" value="GFN85494.1"/>
    <property type="molecule type" value="Genomic_DNA"/>
</dbReference>
<evidence type="ECO:0000313" key="3">
    <source>
        <dbReference type="Proteomes" id="UP000735302"/>
    </source>
</evidence>
<sequence length="88" mass="10108">MPAVTWKTKKPVSNFKDTVFKMAIGEGIEDLRCRLNKTQPTASNKNYAQEKMNHPMQSQDLQTARQQVHFTSNPRRADVNTTNQTRVC</sequence>
<gene>
    <name evidence="2" type="ORF">PoB_001200000</name>
</gene>
<evidence type="ECO:0000313" key="2">
    <source>
        <dbReference type="EMBL" id="GFN85494.1"/>
    </source>
</evidence>
<protein>
    <submittedName>
        <fullName evidence="2">Uncharacterized protein</fullName>
    </submittedName>
</protein>
<feature type="region of interest" description="Disordered" evidence="1">
    <location>
        <begin position="51"/>
        <end position="88"/>
    </location>
</feature>
<dbReference type="Proteomes" id="UP000735302">
    <property type="component" value="Unassembled WGS sequence"/>
</dbReference>
<name>A0AAV3YST6_9GAST</name>
<comment type="caution">
    <text evidence="2">The sequence shown here is derived from an EMBL/GenBank/DDBJ whole genome shotgun (WGS) entry which is preliminary data.</text>
</comment>
<evidence type="ECO:0000256" key="1">
    <source>
        <dbReference type="SAM" id="MobiDB-lite"/>
    </source>
</evidence>
<keyword evidence="3" id="KW-1185">Reference proteome</keyword>